<keyword evidence="5" id="KW-0812">Transmembrane</keyword>
<dbReference type="AlphaFoldDB" id="I3VIG3"/>
<evidence type="ECO:0000256" key="1">
    <source>
        <dbReference type="ARBA" id="ARBA00008725"/>
    </source>
</evidence>
<dbReference type="InterPro" id="IPR024370">
    <property type="entry name" value="PBP_domain"/>
</dbReference>
<feature type="region of interest" description="Disordered" evidence="4">
    <location>
        <begin position="1"/>
        <end position="20"/>
    </location>
</feature>
<dbReference type="GO" id="GO:0042301">
    <property type="term" value="F:phosphate ion binding"/>
    <property type="evidence" value="ECO:0007669"/>
    <property type="project" value="InterPro"/>
</dbReference>
<evidence type="ECO:0000256" key="2">
    <source>
        <dbReference type="ARBA" id="ARBA00022448"/>
    </source>
</evidence>
<dbReference type="Pfam" id="PF12849">
    <property type="entry name" value="PBP_like_2"/>
    <property type="match status" value="1"/>
</dbReference>
<dbReference type="EMBL" id="JQ970524">
    <property type="protein sequence ID" value="AFK79169.1"/>
    <property type="molecule type" value="Genomic_DNA"/>
</dbReference>
<evidence type="ECO:0000259" key="6">
    <source>
        <dbReference type="Pfam" id="PF12849"/>
    </source>
</evidence>
<evidence type="ECO:0000256" key="5">
    <source>
        <dbReference type="SAM" id="Phobius"/>
    </source>
</evidence>
<dbReference type="PANTHER" id="PTHR42996:SF1">
    <property type="entry name" value="PHOSPHATE-BINDING PROTEIN PSTS"/>
    <property type="match status" value="1"/>
</dbReference>
<keyword evidence="5" id="KW-1133">Transmembrane helix</keyword>
<keyword evidence="2" id="KW-0813">Transport</keyword>
<dbReference type="InterPro" id="IPR050962">
    <property type="entry name" value="Phosphate-bind_PstS"/>
</dbReference>
<organism evidence="7">
    <name type="scientific">uncultured bacterium F25-01</name>
    <dbReference type="NCBI Taxonomy" id="1191433"/>
    <lineage>
        <taxon>Bacteria</taxon>
        <taxon>environmental samples</taxon>
    </lineage>
</organism>
<dbReference type="InterPro" id="IPR006311">
    <property type="entry name" value="TAT_signal"/>
</dbReference>
<feature type="domain" description="PBP" evidence="6">
    <location>
        <begin position="87"/>
        <end position="383"/>
    </location>
</feature>
<accession>I3VIG3</accession>
<dbReference type="Gene3D" id="3.40.190.10">
    <property type="entry name" value="Periplasmic binding protein-like II"/>
    <property type="match status" value="2"/>
</dbReference>
<proteinExistence type="inferred from homology"/>
<dbReference type="GO" id="GO:0035435">
    <property type="term" value="P:phosphate ion transmembrane transport"/>
    <property type="evidence" value="ECO:0007669"/>
    <property type="project" value="InterPro"/>
</dbReference>
<protein>
    <submittedName>
        <fullName evidence="7">Phosphate ABC transporter periplasmic phosphate-binding protein PstS</fullName>
    </submittedName>
</protein>
<reference evidence="7" key="1">
    <citation type="submission" date="2012-04" db="EMBL/GenBank/DDBJ databases">
        <title>Characterization of mineral phosphate solubilization trait from soil metagenome.</title>
        <authorList>
            <person name="Chhabra S."/>
            <person name="Brazil D."/>
            <person name="Morrissey J."/>
            <person name="Burke J."/>
            <person name="O'Gara F."/>
            <person name="Dowling D."/>
        </authorList>
    </citation>
    <scope>NUCLEOTIDE SEQUENCE</scope>
</reference>
<keyword evidence="3" id="KW-0592">Phosphate transport</keyword>
<evidence type="ECO:0000256" key="3">
    <source>
        <dbReference type="ARBA" id="ARBA00022592"/>
    </source>
</evidence>
<dbReference type="PROSITE" id="PS51318">
    <property type="entry name" value="TAT"/>
    <property type="match status" value="1"/>
</dbReference>
<dbReference type="PANTHER" id="PTHR42996">
    <property type="entry name" value="PHOSPHATE-BINDING PROTEIN PSTS"/>
    <property type="match status" value="1"/>
</dbReference>
<feature type="transmembrane region" description="Helical" evidence="5">
    <location>
        <begin position="28"/>
        <end position="49"/>
    </location>
</feature>
<dbReference type="NCBIfam" id="TIGR00975">
    <property type="entry name" value="3a0107s03"/>
    <property type="match status" value="1"/>
</dbReference>
<dbReference type="InterPro" id="IPR005673">
    <property type="entry name" value="ABC_phos-bd_PstS"/>
</dbReference>
<dbReference type="CDD" id="cd13565">
    <property type="entry name" value="PBP2_PstS"/>
    <property type="match status" value="1"/>
</dbReference>
<dbReference type="SUPFAM" id="SSF53850">
    <property type="entry name" value="Periplasmic binding protein-like II"/>
    <property type="match status" value="1"/>
</dbReference>
<comment type="similarity">
    <text evidence="1">Belongs to the PstS family.</text>
</comment>
<dbReference type="GO" id="GO:0043190">
    <property type="term" value="C:ATP-binding cassette (ABC) transporter complex"/>
    <property type="evidence" value="ECO:0007669"/>
    <property type="project" value="InterPro"/>
</dbReference>
<evidence type="ECO:0000313" key="7">
    <source>
        <dbReference type="EMBL" id="AFK79169.1"/>
    </source>
</evidence>
<keyword evidence="5" id="KW-0472">Membrane</keyword>
<sequence>METPDVKRTTSAGEIPNPGRTVASRRRFLFGTVGVTGAAILVACGGQAASPTAAPAPAQPIAPIVPTATAASAAAASTAPTATAAAAAAPAPTPLVFPTAAPGELLINGAGSSFDNPLFSKAFSEYNKANPKIKINYGSVGSGAGIQQFTKGTVDFGASDAPMTDQQITDSGGDAIHLPVTLGPAAVSYNLPGIAEGVKLTGVVLGDIFMGKITAWNDPAIVKLNPDVKLDNTPIAVVHRSDGSGTTDIFTSYLTSISPDWKTNVGFGSSVKWPVGIGGKGSEGVAGQVKQTPGGIGYFELAYAQANKLTSAAIDDGSGNYLLPGPDGASACAANVASKVPSDLRIRIAGCGGGVKGAYPISGFSWVILHKTQKDTEHGQALANLFWWMIHSGQSFAKDLNYAPLPDAIVKLGEEKLKGIVTADGKLALTVST</sequence>
<evidence type="ECO:0000256" key="4">
    <source>
        <dbReference type="SAM" id="MobiDB-lite"/>
    </source>
</evidence>
<name>I3VIG3_9BACT</name>